<dbReference type="EMBL" id="CADCVT010000266">
    <property type="protein sequence ID" value="CAA9513045.1"/>
    <property type="molecule type" value="Genomic_DNA"/>
</dbReference>
<dbReference type="InterPro" id="IPR039422">
    <property type="entry name" value="MarR/SlyA-like"/>
</dbReference>
<dbReference type="PROSITE" id="PS50995">
    <property type="entry name" value="HTH_MARR_2"/>
    <property type="match status" value="1"/>
</dbReference>
<dbReference type="SMART" id="SM00347">
    <property type="entry name" value="HTH_MARR"/>
    <property type="match status" value="1"/>
</dbReference>
<sequence>MATTSTTPTEGLSAQELAAWRGLLRTHAMLVKRLDAELEAEHGLPLTSYEVLLHLWNAEHGKMRMCDVAESVLLSRSGLTRLVDRLERDGFVERAACPDDARGSYAQLTEAGRHKLAEARGTHLAGVREHFLSRLSPSQLDVLGEAWEKVSPGEPGGACSAEPKI</sequence>
<gene>
    <name evidence="2" type="ORF">AVDCRST_MAG85-2449</name>
</gene>
<dbReference type="PANTHER" id="PTHR33164">
    <property type="entry name" value="TRANSCRIPTIONAL REGULATOR, MARR FAMILY"/>
    <property type="match status" value="1"/>
</dbReference>
<dbReference type="PRINTS" id="PR00598">
    <property type="entry name" value="HTHMARR"/>
</dbReference>
<protein>
    <submittedName>
        <fullName evidence="2">Transcriptional regulator, MarR family</fullName>
    </submittedName>
</protein>
<proteinExistence type="predicted"/>
<feature type="domain" description="HTH marR-type" evidence="1">
    <location>
        <begin position="16"/>
        <end position="152"/>
    </location>
</feature>
<dbReference type="AlphaFoldDB" id="A0A6J4T4M8"/>
<evidence type="ECO:0000259" key="1">
    <source>
        <dbReference type="PROSITE" id="PS50995"/>
    </source>
</evidence>
<dbReference type="SUPFAM" id="SSF46785">
    <property type="entry name" value="Winged helix' DNA-binding domain"/>
    <property type="match status" value="1"/>
</dbReference>
<dbReference type="InterPro" id="IPR036390">
    <property type="entry name" value="WH_DNA-bd_sf"/>
</dbReference>
<reference evidence="2" key="1">
    <citation type="submission" date="2020-02" db="EMBL/GenBank/DDBJ databases">
        <authorList>
            <person name="Meier V. D."/>
        </authorList>
    </citation>
    <scope>NUCLEOTIDE SEQUENCE</scope>
    <source>
        <strain evidence="2">AVDCRST_MAG85</strain>
    </source>
</reference>
<organism evidence="2">
    <name type="scientific">uncultured Solirubrobacteraceae bacterium</name>
    <dbReference type="NCBI Taxonomy" id="1162706"/>
    <lineage>
        <taxon>Bacteria</taxon>
        <taxon>Bacillati</taxon>
        <taxon>Actinomycetota</taxon>
        <taxon>Thermoleophilia</taxon>
        <taxon>Solirubrobacterales</taxon>
        <taxon>Solirubrobacteraceae</taxon>
        <taxon>environmental samples</taxon>
    </lineage>
</organism>
<evidence type="ECO:0000313" key="2">
    <source>
        <dbReference type="EMBL" id="CAA9513045.1"/>
    </source>
</evidence>
<dbReference type="Gene3D" id="1.10.10.10">
    <property type="entry name" value="Winged helix-like DNA-binding domain superfamily/Winged helix DNA-binding domain"/>
    <property type="match status" value="1"/>
</dbReference>
<dbReference type="PANTHER" id="PTHR33164:SF99">
    <property type="entry name" value="MARR FAMILY REGULATORY PROTEIN"/>
    <property type="match status" value="1"/>
</dbReference>
<dbReference type="Pfam" id="PF01047">
    <property type="entry name" value="MarR"/>
    <property type="match status" value="1"/>
</dbReference>
<dbReference type="InterPro" id="IPR036388">
    <property type="entry name" value="WH-like_DNA-bd_sf"/>
</dbReference>
<dbReference type="GO" id="GO:0003700">
    <property type="term" value="F:DNA-binding transcription factor activity"/>
    <property type="evidence" value="ECO:0007669"/>
    <property type="project" value="InterPro"/>
</dbReference>
<accession>A0A6J4T4M8</accession>
<dbReference type="InterPro" id="IPR000835">
    <property type="entry name" value="HTH_MarR-typ"/>
</dbReference>
<name>A0A6J4T4M8_9ACTN</name>
<dbReference type="GO" id="GO:0006950">
    <property type="term" value="P:response to stress"/>
    <property type="evidence" value="ECO:0007669"/>
    <property type="project" value="TreeGrafter"/>
</dbReference>